<proteinExistence type="predicted"/>
<feature type="domain" description="LytR/CpsA/Psr regulator C-terminal" evidence="2">
    <location>
        <begin position="118"/>
        <end position="208"/>
    </location>
</feature>
<reference evidence="3 4" key="1">
    <citation type="submission" date="2012-01" db="EMBL/GenBank/DDBJ databases">
        <title>Improved High-Quality Draft sequence of Saccharomonospora xinjiangensis XJ-54.</title>
        <authorList>
            <consortium name="US DOE Joint Genome Institute"/>
            <person name="Lucas S."/>
            <person name="Han J."/>
            <person name="Lapidus A."/>
            <person name="Cheng J.-F."/>
            <person name="Goodwin L."/>
            <person name="Pitluck S."/>
            <person name="Peters L."/>
            <person name="Mikhailova N."/>
            <person name="Teshima H."/>
            <person name="Detter J.C."/>
            <person name="Han C."/>
            <person name="Tapia R."/>
            <person name="Land M."/>
            <person name="Hauser L."/>
            <person name="Kyrpides N."/>
            <person name="Ivanova N."/>
            <person name="Pagani I."/>
            <person name="Brambilla E.-M."/>
            <person name="Klenk H.-P."/>
            <person name="Woyke T."/>
        </authorList>
    </citation>
    <scope>NUCLEOTIDE SEQUENCE [LARGE SCALE GENOMIC DNA]</scope>
    <source>
        <strain evidence="3 4">XJ-54</strain>
    </source>
</reference>
<dbReference type="Gene3D" id="3.30.70.2390">
    <property type="match status" value="1"/>
</dbReference>
<organism evidence="3 4">
    <name type="scientific">Saccharomonospora xinjiangensis XJ-54</name>
    <dbReference type="NCBI Taxonomy" id="882086"/>
    <lineage>
        <taxon>Bacteria</taxon>
        <taxon>Bacillati</taxon>
        <taxon>Actinomycetota</taxon>
        <taxon>Actinomycetes</taxon>
        <taxon>Pseudonocardiales</taxon>
        <taxon>Pseudonocardiaceae</taxon>
        <taxon>Saccharomonospora</taxon>
    </lineage>
</organism>
<dbReference type="Proteomes" id="UP000004691">
    <property type="component" value="Unassembled WGS sequence"/>
</dbReference>
<evidence type="ECO:0000313" key="4">
    <source>
        <dbReference type="Proteomes" id="UP000004691"/>
    </source>
</evidence>
<dbReference type="eggNOG" id="ENOG50330SA">
    <property type="taxonomic scope" value="Bacteria"/>
</dbReference>
<dbReference type="AlphaFoldDB" id="I0V413"/>
<dbReference type="Pfam" id="PF13399">
    <property type="entry name" value="LytR_C"/>
    <property type="match status" value="1"/>
</dbReference>
<gene>
    <name evidence="3" type="ORF">SacxiDRAFT_2646</name>
</gene>
<feature type="compositionally biased region" description="Low complexity" evidence="1">
    <location>
        <begin position="84"/>
        <end position="93"/>
    </location>
</feature>
<evidence type="ECO:0000313" key="3">
    <source>
        <dbReference type="EMBL" id="EID54866.1"/>
    </source>
</evidence>
<name>I0V413_9PSEU</name>
<protein>
    <recommendedName>
        <fullName evidence="2">LytR/CpsA/Psr regulator C-terminal domain-containing protein</fullName>
    </recommendedName>
</protein>
<feature type="region of interest" description="Disordered" evidence="1">
    <location>
        <begin position="37"/>
        <end position="119"/>
    </location>
</feature>
<dbReference type="HOGENOM" id="CLU_073279_1_0_11"/>
<dbReference type="OrthoDB" id="4427486at2"/>
<accession>I0V413</accession>
<dbReference type="InterPro" id="IPR027381">
    <property type="entry name" value="LytR/CpsA/Psr_C"/>
</dbReference>
<dbReference type="EMBL" id="JH636049">
    <property type="protein sequence ID" value="EID54866.1"/>
    <property type="molecule type" value="Genomic_DNA"/>
</dbReference>
<keyword evidence="4" id="KW-1185">Reference proteome</keyword>
<evidence type="ECO:0000259" key="2">
    <source>
        <dbReference type="Pfam" id="PF13399"/>
    </source>
</evidence>
<evidence type="ECO:0000256" key="1">
    <source>
        <dbReference type="SAM" id="MobiDB-lite"/>
    </source>
</evidence>
<sequence>MSIFDGVSRPMRAAGLGLLAVAVVAAAVGGVTLVSGGDEPDNAAATSPADPTPGNGQESRKPAPSSEKQGDGEKGGEKDGGTDGADPTGAPGDSGDGADPGDSGDSGGAEDRPISEVSVPVRVYNNSTVKGLAAEATEDLEALGWDVVETGNYSAGVIPASTIYYRPGTDEEATARALAETFGMRVEPRFDGIADASPGLIMIVTSDYAGPDTAK</sequence>
<dbReference type="STRING" id="882086.SacxiDRAFT_2646"/>
<feature type="compositionally biased region" description="Basic and acidic residues" evidence="1">
    <location>
        <begin position="68"/>
        <end position="81"/>
    </location>
</feature>
<dbReference type="RefSeq" id="WP_006239013.1">
    <property type="nucleotide sequence ID" value="NZ_JH636049.1"/>
</dbReference>